<dbReference type="InterPro" id="IPR036390">
    <property type="entry name" value="WH_DNA-bd_sf"/>
</dbReference>
<protein>
    <submittedName>
        <fullName evidence="5">GntR family transcriptional regulator</fullName>
    </submittedName>
</protein>
<evidence type="ECO:0000256" key="3">
    <source>
        <dbReference type="ARBA" id="ARBA00023163"/>
    </source>
</evidence>
<dbReference type="Gene3D" id="1.20.120.530">
    <property type="entry name" value="GntR ligand-binding domain-like"/>
    <property type="match status" value="1"/>
</dbReference>
<evidence type="ECO:0000256" key="2">
    <source>
        <dbReference type="ARBA" id="ARBA00023125"/>
    </source>
</evidence>
<keyword evidence="2" id="KW-0238">DNA-binding</keyword>
<dbReference type="PANTHER" id="PTHR43537">
    <property type="entry name" value="TRANSCRIPTIONAL REGULATOR, GNTR FAMILY"/>
    <property type="match status" value="1"/>
</dbReference>
<dbReference type="InterPro" id="IPR008920">
    <property type="entry name" value="TF_FadR/GntR_C"/>
</dbReference>
<keyword evidence="6" id="KW-1185">Reference proteome</keyword>
<dbReference type="EMBL" id="SLZU01000001">
    <property type="protein sequence ID" value="TCS67256.1"/>
    <property type="molecule type" value="Genomic_DNA"/>
</dbReference>
<organism evidence="5 6">
    <name type="scientific">Primorskyibacter sedentarius</name>
    <dbReference type="NCBI Taxonomy" id="745311"/>
    <lineage>
        <taxon>Bacteria</taxon>
        <taxon>Pseudomonadati</taxon>
        <taxon>Pseudomonadota</taxon>
        <taxon>Alphaproteobacteria</taxon>
        <taxon>Rhodobacterales</taxon>
        <taxon>Roseobacteraceae</taxon>
        <taxon>Primorskyibacter</taxon>
    </lineage>
</organism>
<evidence type="ECO:0000256" key="1">
    <source>
        <dbReference type="ARBA" id="ARBA00023015"/>
    </source>
</evidence>
<sequence>MTAAGPAKTHAMRALIDLRARIISGTIPGGTRLFEVSLAEELGISRTPVREAMSRLVEEGLLERARNGGFLVRSFACADVLDAIELRGVLEGTAARLAAERGADPQALDRIKAILARLDACFGTRPEDVDFDAYSEQNAEYHAVLAGLSGSDMLRREIARVTSLPFASPSAFLPDRNRIGEFRLSLNIAQAQHHALVTAIEAREGARAEALAREHVRAARHNVVQIFNGGKAHPTDVPGLALVID</sequence>
<feature type="domain" description="HTH gntR-type" evidence="4">
    <location>
        <begin position="8"/>
        <end position="75"/>
    </location>
</feature>
<dbReference type="SUPFAM" id="SSF48008">
    <property type="entry name" value="GntR ligand-binding domain-like"/>
    <property type="match status" value="1"/>
</dbReference>
<dbReference type="Pfam" id="PF07729">
    <property type="entry name" value="FCD"/>
    <property type="match status" value="1"/>
</dbReference>
<name>A0A4R3JLP0_9RHOB</name>
<dbReference type="AlphaFoldDB" id="A0A4R3JLP0"/>
<dbReference type="OrthoDB" id="7620579at2"/>
<accession>A0A4R3JLP0</accession>
<reference evidence="5 6" key="1">
    <citation type="submission" date="2019-03" db="EMBL/GenBank/DDBJ databases">
        <title>Genomic Encyclopedia of Type Strains, Phase IV (KMG-IV): sequencing the most valuable type-strain genomes for metagenomic binning, comparative biology and taxonomic classification.</title>
        <authorList>
            <person name="Goeker M."/>
        </authorList>
    </citation>
    <scope>NUCLEOTIDE SEQUENCE [LARGE SCALE GENOMIC DNA]</scope>
    <source>
        <strain evidence="5 6">DSM 104836</strain>
    </source>
</reference>
<dbReference type="InterPro" id="IPR011711">
    <property type="entry name" value="GntR_C"/>
</dbReference>
<dbReference type="GO" id="GO:0003677">
    <property type="term" value="F:DNA binding"/>
    <property type="evidence" value="ECO:0007669"/>
    <property type="project" value="UniProtKB-KW"/>
</dbReference>
<dbReference type="PROSITE" id="PS50949">
    <property type="entry name" value="HTH_GNTR"/>
    <property type="match status" value="1"/>
</dbReference>
<dbReference type="PRINTS" id="PR00035">
    <property type="entry name" value="HTHGNTR"/>
</dbReference>
<dbReference type="RefSeq" id="WP_132241296.1">
    <property type="nucleotide sequence ID" value="NZ_CBDUOC010000045.1"/>
</dbReference>
<dbReference type="Gene3D" id="1.10.10.10">
    <property type="entry name" value="Winged helix-like DNA-binding domain superfamily/Winged helix DNA-binding domain"/>
    <property type="match status" value="1"/>
</dbReference>
<dbReference type="CDD" id="cd07377">
    <property type="entry name" value="WHTH_GntR"/>
    <property type="match status" value="1"/>
</dbReference>
<dbReference type="SMART" id="SM00345">
    <property type="entry name" value="HTH_GNTR"/>
    <property type="match status" value="1"/>
</dbReference>
<gene>
    <name evidence="5" type="ORF">EDD52_101351</name>
</gene>
<proteinExistence type="predicted"/>
<comment type="caution">
    <text evidence="5">The sequence shown here is derived from an EMBL/GenBank/DDBJ whole genome shotgun (WGS) entry which is preliminary data.</text>
</comment>
<dbReference type="Proteomes" id="UP000295696">
    <property type="component" value="Unassembled WGS sequence"/>
</dbReference>
<dbReference type="InterPro" id="IPR036388">
    <property type="entry name" value="WH-like_DNA-bd_sf"/>
</dbReference>
<dbReference type="InterPro" id="IPR000524">
    <property type="entry name" value="Tscrpt_reg_HTH_GntR"/>
</dbReference>
<dbReference type="SMART" id="SM00895">
    <property type="entry name" value="FCD"/>
    <property type="match status" value="1"/>
</dbReference>
<evidence type="ECO:0000313" key="5">
    <source>
        <dbReference type="EMBL" id="TCS67256.1"/>
    </source>
</evidence>
<evidence type="ECO:0000259" key="4">
    <source>
        <dbReference type="PROSITE" id="PS50949"/>
    </source>
</evidence>
<dbReference type="SUPFAM" id="SSF46785">
    <property type="entry name" value="Winged helix' DNA-binding domain"/>
    <property type="match status" value="1"/>
</dbReference>
<dbReference type="Pfam" id="PF00392">
    <property type="entry name" value="GntR"/>
    <property type="match status" value="1"/>
</dbReference>
<keyword evidence="1" id="KW-0805">Transcription regulation</keyword>
<dbReference type="GO" id="GO:0003700">
    <property type="term" value="F:DNA-binding transcription factor activity"/>
    <property type="evidence" value="ECO:0007669"/>
    <property type="project" value="InterPro"/>
</dbReference>
<evidence type="ECO:0000313" key="6">
    <source>
        <dbReference type="Proteomes" id="UP000295696"/>
    </source>
</evidence>
<dbReference type="PANTHER" id="PTHR43537:SF49">
    <property type="entry name" value="TRANSCRIPTIONAL REGULATORY PROTEIN"/>
    <property type="match status" value="1"/>
</dbReference>
<keyword evidence="3" id="KW-0804">Transcription</keyword>